<dbReference type="PANTHER" id="PTHR11717:SF7">
    <property type="entry name" value="LOW MOLECULAR WEIGHT PHOSPHOTYROSINE PROTEIN PHOSPHATASE"/>
    <property type="match status" value="1"/>
</dbReference>
<evidence type="ECO:0000313" key="8">
    <source>
        <dbReference type="Proteomes" id="UP001302666"/>
    </source>
</evidence>
<name>A0ABZ0HLR8_TRISK</name>
<comment type="similarity">
    <text evidence="1">Belongs to the low molecular weight phosphotyrosine protein phosphatase family.</text>
</comment>
<dbReference type="InterPro" id="IPR050438">
    <property type="entry name" value="LMW_PTPase"/>
</dbReference>
<keyword evidence="3 7" id="KW-0378">Hydrolase</keyword>
<feature type="domain" description="Phosphotyrosine protein phosphatase I" evidence="6">
    <location>
        <begin position="3"/>
        <end position="144"/>
    </location>
</feature>
<protein>
    <recommendedName>
        <fullName evidence="2">protein-tyrosine-phosphatase</fullName>
        <ecNumber evidence="2">3.1.3.48</ecNumber>
    </recommendedName>
</protein>
<dbReference type="PANTHER" id="PTHR11717">
    <property type="entry name" value="LOW MOLECULAR WEIGHT PROTEIN TYROSINE PHOSPHATASE"/>
    <property type="match status" value="1"/>
</dbReference>
<dbReference type="GO" id="GO:0004725">
    <property type="term" value="F:protein tyrosine phosphatase activity"/>
    <property type="evidence" value="ECO:0007669"/>
    <property type="project" value="UniProtKB-EC"/>
</dbReference>
<dbReference type="Pfam" id="PF01451">
    <property type="entry name" value="LMWPc"/>
    <property type="match status" value="1"/>
</dbReference>
<dbReference type="InterPro" id="IPR017867">
    <property type="entry name" value="Tyr_phospatase_low_mol_wt"/>
</dbReference>
<keyword evidence="8" id="KW-1185">Reference proteome</keyword>
<evidence type="ECO:0000256" key="1">
    <source>
        <dbReference type="ARBA" id="ARBA00011063"/>
    </source>
</evidence>
<keyword evidence="4" id="KW-0904">Protein phosphatase</keyword>
<reference evidence="7 8" key="1">
    <citation type="submission" date="2023-10" db="EMBL/GenBank/DDBJ databases">
        <title>Eight complete genome sequences of bacteria isolated from laboratory stock of Giant Kelp gametophytes.</title>
        <authorList>
            <person name="Tolentino B."/>
            <person name="Nuzhdin S."/>
        </authorList>
    </citation>
    <scope>NUCLEOTIDE SEQUENCE [LARGE SCALE GENOMIC DNA]</scope>
    <source>
        <strain evidence="7 8">LC.270.F.C4</strain>
    </source>
</reference>
<evidence type="ECO:0000256" key="3">
    <source>
        <dbReference type="ARBA" id="ARBA00022801"/>
    </source>
</evidence>
<evidence type="ECO:0000256" key="4">
    <source>
        <dbReference type="ARBA" id="ARBA00022912"/>
    </source>
</evidence>
<proteinExistence type="inferred from homology"/>
<sequence length="149" mass="16322">MMKRILFVCLGNICRSPAAEALVRDKCPEIETDSAGTSDFHTGAPPYGPRQAAAKKRSINMSDLRARKFTPEDFLKFDFIIVMDGENLRNVEDLRPSGNTTPVELFAPMAPGLAAQDVPDPYYTRDFDGCLDLLEAAATGLQRRILGAG</sequence>
<dbReference type="SUPFAM" id="SSF52788">
    <property type="entry name" value="Phosphotyrosine protein phosphatases I"/>
    <property type="match status" value="1"/>
</dbReference>
<dbReference type="SMART" id="SM00226">
    <property type="entry name" value="LMWPc"/>
    <property type="match status" value="1"/>
</dbReference>
<evidence type="ECO:0000256" key="5">
    <source>
        <dbReference type="SAM" id="MobiDB-lite"/>
    </source>
</evidence>
<dbReference type="InterPro" id="IPR036196">
    <property type="entry name" value="Ptyr_pPase_sf"/>
</dbReference>
<evidence type="ECO:0000313" key="7">
    <source>
        <dbReference type="EMBL" id="WOI35238.1"/>
    </source>
</evidence>
<evidence type="ECO:0000259" key="6">
    <source>
        <dbReference type="SMART" id="SM00226"/>
    </source>
</evidence>
<gene>
    <name evidence="7" type="ORF">R1T40_09060</name>
</gene>
<dbReference type="EC" id="3.1.3.48" evidence="2"/>
<dbReference type="Proteomes" id="UP001302666">
    <property type="component" value="Chromosome"/>
</dbReference>
<dbReference type="EMBL" id="CP136704">
    <property type="protein sequence ID" value="WOI35238.1"/>
    <property type="molecule type" value="Genomic_DNA"/>
</dbReference>
<dbReference type="PRINTS" id="PR00719">
    <property type="entry name" value="LMWPTPASE"/>
</dbReference>
<dbReference type="CDD" id="cd16343">
    <property type="entry name" value="LMWPTP"/>
    <property type="match status" value="1"/>
</dbReference>
<dbReference type="InterPro" id="IPR023485">
    <property type="entry name" value="Ptyr_pPase"/>
</dbReference>
<organism evidence="7 8">
    <name type="scientific">Tritonibacter scottomollicae</name>
    <name type="common">Epibacterium scottomollicae</name>
    <dbReference type="NCBI Taxonomy" id="483013"/>
    <lineage>
        <taxon>Bacteria</taxon>
        <taxon>Pseudomonadati</taxon>
        <taxon>Pseudomonadota</taxon>
        <taxon>Alphaproteobacteria</taxon>
        <taxon>Rhodobacterales</taxon>
        <taxon>Paracoccaceae</taxon>
        <taxon>Tritonibacter</taxon>
    </lineage>
</organism>
<accession>A0ABZ0HLR8</accession>
<dbReference type="Gene3D" id="3.40.50.2300">
    <property type="match status" value="1"/>
</dbReference>
<evidence type="ECO:0000256" key="2">
    <source>
        <dbReference type="ARBA" id="ARBA00013064"/>
    </source>
</evidence>
<dbReference type="RefSeq" id="WP_317386966.1">
    <property type="nucleotide sequence ID" value="NZ_CP136704.1"/>
</dbReference>
<feature type="region of interest" description="Disordered" evidence="5">
    <location>
        <begin position="33"/>
        <end position="55"/>
    </location>
</feature>